<dbReference type="STRING" id="246786.GS18_0220175"/>
<accession>A0A084GIK9</accession>
<evidence type="ECO:0000256" key="1">
    <source>
        <dbReference type="SAM" id="Coils"/>
    </source>
</evidence>
<keyword evidence="3" id="KW-1185">Reference proteome</keyword>
<sequence length="130" mass="15096">MKINEVAVLLGITSSALKKYYLLFEKNNYKFTRSKQGHLVFSEYEVELFKKLMHLKNVPGNTVEKSVELLLNKEPSMKKELDIRQLLITQELLQNKILGGINEVDIKINKLIRKVDKLEALIEINLNKNI</sequence>
<dbReference type="Gene3D" id="1.10.1660.10">
    <property type="match status" value="1"/>
</dbReference>
<dbReference type="Proteomes" id="UP000028549">
    <property type="component" value="Unassembled WGS sequence"/>
</dbReference>
<gene>
    <name evidence="2" type="ORF">GS18_0220175</name>
</gene>
<dbReference type="RefSeq" id="WP_029567177.1">
    <property type="nucleotide sequence ID" value="NZ_JNVC02000024.1"/>
</dbReference>
<dbReference type="OrthoDB" id="2943107at2"/>
<proteinExistence type="predicted"/>
<name>A0A084GIK9_METID</name>
<keyword evidence="1" id="KW-0175">Coiled coil</keyword>
<organism evidence="2 3">
    <name type="scientific">Metabacillus indicus</name>
    <name type="common">Bacillus indicus</name>
    <dbReference type="NCBI Taxonomy" id="246786"/>
    <lineage>
        <taxon>Bacteria</taxon>
        <taxon>Bacillati</taxon>
        <taxon>Bacillota</taxon>
        <taxon>Bacilli</taxon>
        <taxon>Bacillales</taxon>
        <taxon>Bacillaceae</taxon>
        <taxon>Metabacillus</taxon>
    </lineage>
</organism>
<dbReference type="AlphaFoldDB" id="A0A084GIK9"/>
<evidence type="ECO:0000313" key="3">
    <source>
        <dbReference type="Proteomes" id="UP000028549"/>
    </source>
</evidence>
<dbReference type="EMBL" id="JNVC02000024">
    <property type="protein sequence ID" value="KEZ47171.1"/>
    <property type="molecule type" value="Genomic_DNA"/>
</dbReference>
<comment type="caution">
    <text evidence="2">The sequence shown here is derived from an EMBL/GenBank/DDBJ whole genome shotgun (WGS) entry which is preliminary data.</text>
</comment>
<feature type="coiled-coil region" evidence="1">
    <location>
        <begin position="101"/>
        <end position="128"/>
    </location>
</feature>
<evidence type="ECO:0000313" key="2">
    <source>
        <dbReference type="EMBL" id="KEZ47171.1"/>
    </source>
</evidence>
<protein>
    <submittedName>
        <fullName evidence="2">Uncharacterized protein</fullName>
    </submittedName>
</protein>
<reference evidence="2 3" key="1">
    <citation type="journal article" date="2005" name="Int. J. Syst. Evol. Microbiol.">
        <title>Bacillus cibi sp. nov., isolated from jeotgal, a traditional Korean fermented seafood.</title>
        <authorList>
            <person name="Yoon J.H."/>
            <person name="Lee C.H."/>
            <person name="Oh T.K."/>
        </authorList>
    </citation>
    <scope>NUCLEOTIDE SEQUENCE [LARGE SCALE GENOMIC DNA]</scope>
    <source>
        <strain evidence="2 3">DSM 16189</strain>
    </source>
</reference>